<keyword evidence="2" id="KW-1188">Viral release from host cell</keyword>
<keyword evidence="3" id="KW-0378">Hydrolase</keyword>
<dbReference type="InterPro" id="IPR003499">
    <property type="entry name" value="DNA_pack_N"/>
</dbReference>
<evidence type="ECO:0000313" key="10">
    <source>
        <dbReference type="Proteomes" id="UP000103059"/>
    </source>
</evidence>
<evidence type="ECO:0000259" key="7">
    <source>
        <dbReference type="Pfam" id="PF02500"/>
    </source>
</evidence>
<dbReference type="Gene3D" id="3.30.420.320">
    <property type="match status" value="1"/>
</dbReference>
<evidence type="ECO:0000313" key="8">
    <source>
        <dbReference type="EMBL" id="ALX80962.1"/>
    </source>
</evidence>
<dbReference type="GO" id="GO:0016787">
    <property type="term" value="F:hydrolase activity"/>
    <property type="evidence" value="ECO:0007669"/>
    <property type="project" value="UniProtKB-KW"/>
</dbReference>
<gene>
    <name evidence="8" type="primary">MDV027</name>
</gene>
<dbReference type="GO" id="GO:0051276">
    <property type="term" value="P:chromosome organization"/>
    <property type="evidence" value="ECO:0007669"/>
    <property type="project" value="InterPro"/>
</dbReference>
<dbReference type="EMBL" id="KT833852">
    <property type="protein sequence ID" value="ALX81080.1"/>
    <property type="molecule type" value="Genomic_DNA"/>
</dbReference>
<dbReference type="EMBL" id="KT833851">
    <property type="protein sequence ID" value="ALX80962.1"/>
    <property type="molecule type" value="Genomic_DNA"/>
</dbReference>
<evidence type="ECO:0000256" key="3">
    <source>
        <dbReference type="ARBA" id="ARBA00022801"/>
    </source>
</evidence>
<dbReference type="GO" id="GO:0003677">
    <property type="term" value="F:DNA binding"/>
    <property type="evidence" value="ECO:0007669"/>
    <property type="project" value="UniProtKB-KW"/>
</dbReference>
<proteinExistence type="inferred from homology"/>
<evidence type="ECO:0000313" key="9">
    <source>
        <dbReference type="EMBL" id="ALX81080.1"/>
    </source>
</evidence>
<dbReference type="InterPro" id="IPR027417">
    <property type="entry name" value="P-loop_NTPase"/>
</dbReference>
<accession>A0A0U4GG43</accession>
<keyword evidence="4" id="KW-0238">DNA-binding</keyword>
<dbReference type="InterPro" id="IPR003498">
    <property type="entry name" value="DNA_pack_C"/>
</dbReference>
<dbReference type="Pfam" id="PF02499">
    <property type="entry name" value="DNA_pack_C"/>
    <property type="match status" value="1"/>
</dbReference>
<dbReference type="SUPFAM" id="SSF52540">
    <property type="entry name" value="P-loop containing nucleoside triphosphate hydrolases"/>
    <property type="match status" value="1"/>
</dbReference>
<name>A0A0U4GG43_9ALPH</name>
<keyword evidence="5" id="KW-0231">Viral genome packaging</keyword>
<sequence>MFGGLLGEETKRHFERLMKTKNDRLGASHRNERSIRDGDMVDAPFLNFAIPVPRRHQTVMPAIGILHNCCDSLGIYSAITTRMLYSSIACSEFDELRRDSVPRCYPRITNAQAFLSPMMMRVANSIIFQEYDEMECAAHRNAYYSTMNSFISMRTSDAFKQLTVFISRFSKLLIASFRDVNKLDDHTVKKRARIDAPSYDKLHGTLELFQKMILMHATYFVTSVLLGDHAERAERLLRVAFDTPHFSDIVTRHFRQRATVFLVPRRHGKTWFLVPLIALAMSSFEGIRIGYTSHIRKAIEPVFEDIGDRLRRWFGAHRVDHVKGETITFSFPSGLKSTVTFASSHNTNVSIASFTNLFRIHSYDVGLSVITSIRGQDFNLLFVDEANFIRPDAVQTIIGFLNQATCKIIFVSSTNSGKASTSFLYGLKGSADDLLNVVTYICDEHMKHVTDYTNATSCSCYVLNKPVFITMDGAMRRTAEMFLPDSFMQEIIGGGVVDRTICQGDRSIFTASAIDRFLIYRPSTVNNQDPFSQDLYVYVDPAFTANTKASGTGVAVIGKYGTDYIVFGLEHYFLRALTGESSDSIGYCVAQCLIQICAIHRKRFGVIKIAIEGNSNQDSAVAIATRIAIEMISYMKAAVAPTPHNVSFYHSKSNGTDVEYPYFLLQRQKTTAFDFFIAQFNSGRVLASQDLVSTTVSLTTDPVEYLTKQLTNISEVVTGPTCTRTFSGKKGGNDDTVVALTMAVYISAHIPDMAFAPIRV</sequence>
<protein>
    <submittedName>
        <fullName evidence="8">UL15</fullName>
    </submittedName>
</protein>
<keyword evidence="1" id="KW-1048">Host nucleus</keyword>
<feature type="domain" description="Probable DNA packing protein N-terminal" evidence="7">
    <location>
        <begin position="55"/>
        <end position="351"/>
    </location>
</feature>
<dbReference type="Proteomes" id="UP000103059">
    <property type="component" value="Genome"/>
</dbReference>
<evidence type="ECO:0000256" key="2">
    <source>
        <dbReference type="ARBA" id="ARBA00022612"/>
    </source>
</evidence>
<feature type="domain" description="Probable DNA packing protein C-terminal" evidence="6">
    <location>
        <begin position="401"/>
        <end position="755"/>
    </location>
</feature>
<reference evidence="10 11" key="1">
    <citation type="submission" date="2015-09" db="EMBL/GenBank/DDBJ databases">
        <title>Protective Efficacy of a Recombinant Bacterial Artificial Chromosome Clone of a Very Virulent Marek's Disease Virus Containing a Reticuloendothelial Virus Long terminal Repeat.</title>
        <authorList>
            <person name="Mays J.K."/>
            <person name="Black-Pyrkosz A."/>
            <person name="Spatz S."/>
            <person name="Fadly A.M."/>
            <person name="Dunn J.R."/>
        </authorList>
    </citation>
    <scope>NUCLEOTIDE SEQUENCE [LARGE SCALE GENOMIC DNA]</scope>
    <source>
        <strain evidence="8">RMd5 REV LTR BAC p10</strain>
        <strain evidence="9">RMd5 REV LTR BAC p70</strain>
    </source>
</reference>
<evidence type="ECO:0000256" key="4">
    <source>
        <dbReference type="ARBA" id="ARBA00023125"/>
    </source>
</evidence>
<evidence type="ECO:0000256" key="5">
    <source>
        <dbReference type="ARBA" id="ARBA00023219"/>
    </source>
</evidence>
<dbReference type="InterPro" id="IPR038435">
    <property type="entry name" value="DNA_pack_C_sf"/>
</dbReference>
<evidence type="ECO:0000259" key="6">
    <source>
        <dbReference type="Pfam" id="PF02499"/>
    </source>
</evidence>
<dbReference type="Pfam" id="PF02500">
    <property type="entry name" value="DNA_pack_N"/>
    <property type="match status" value="1"/>
</dbReference>
<dbReference type="HAMAP" id="MF_04013">
    <property type="entry name" value="HSV_TRM3"/>
    <property type="match status" value="1"/>
</dbReference>
<dbReference type="Proteomes" id="UP000127183">
    <property type="component" value="Genome"/>
</dbReference>
<evidence type="ECO:0000256" key="1">
    <source>
        <dbReference type="ARBA" id="ARBA00022562"/>
    </source>
</evidence>
<dbReference type="InterPro" id="IPR033663">
    <property type="entry name" value="HSV_TRM3"/>
</dbReference>
<organism evidence="8 10">
    <name type="scientific">Gallid alphaherpesvirus 2</name>
    <dbReference type="NCBI Taxonomy" id="10390"/>
    <lineage>
        <taxon>Viruses</taxon>
        <taxon>Duplodnaviria</taxon>
        <taxon>Heunggongvirae</taxon>
        <taxon>Peploviricota</taxon>
        <taxon>Herviviricetes</taxon>
        <taxon>Herpesvirales</taxon>
        <taxon>Orthoherpesviridae</taxon>
        <taxon>Alphaherpesvirinae</taxon>
        <taxon>Mardivirus</taxon>
        <taxon>Mardivirus gallidalpha2</taxon>
    </lineage>
</organism>
<dbReference type="Gene3D" id="3.40.50.300">
    <property type="entry name" value="P-loop containing nucleotide triphosphate hydrolases"/>
    <property type="match status" value="1"/>
</dbReference>
<evidence type="ECO:0000313" key="11">
    <source>
        <dbReference type="Proteomes" id="UP000127183"/>
    </source>
</evidence>